<dbReference type="HOGENOM" id="CLU_021095_3_4_9"/>
<dbReference type="SUPFAM" id="SSF116734">
    <property type="entry name" value="DNA methylase specificity domain"/>
    <property type="match status" value="1"/>
</dbReference>
<evidence type="ECO:0000256" key="2">
    <source>
        <dbReference type="ARBA" id="ARBA00022747"/>
    </source>
</evidence>
<evidence type="ECO:0000313" key="5">
    <source>
        <dbReference type="EMBL" id="ADU26059.1"/>
    </source>
</evidence>
<dbReference type="PANTHER" id="PTHR30408">
    <property type="entry name" value="TYPE-1 RESTRICTION ENZYME ECOKI SPECIFICITY PROTEIN"/>
    <property type="match status" value="1"/>
</dbReference>
<protein>
    <submittedName>
        <fullName evidence="5">Restriction modification system DNA specificity domain</fullName>
    </submittedName>
</protein>
<keyword evidence="6" id="KW-1185">Reference proteome</keyword>
<organism evidence="5 6">
    <name type="scientific">Ethanoligenens harbinense (strain DSM 18485 / JCM 12961 / CGMCC 1.5033 / YUAN-3)</name>
    <dbReference type="NCBI Taxonomy" id="663278"/>
    <lineage>
        <taxon>Bacteria</taxon>
        <taxon>Bacillati</taxon>
        <taxon>Bacillota</taxon>
        <taxon>Clostridia</taxon>
        <taxon>Eubacteriales</taxon>
        <taxon>Oscillospiraceae</taxon>
        <taxon>Ethanoligenens</taxon>
    </lineage>
</organism>
<evidence type="ECO:0000256" key="1">
    <source>
        <dbReference type="ARBA" id="ARBA00010923"/>
    </source>
</evidence>
<dbReference type="Proteomes" id="UP000001551">
    <property type="component" value="Chromosome"/>
</dbReference>
<dbReference type="eggNOG" id="COG0732">
    <property type="taxonomic scope" value="Bacteria"/>
</dbReference>
<dbReference type="STRING" id="663278.Ethha_0474"/>
<dbReference type="REBASE" id="30821">
    <property type="entry name" value="S2.EhaORF469P"/>
</dbReference>
<dbReference type="InterPro" id="IPR000055">
    <property type="entry name" value="Restrct_endonuc_typeI_TRD"/>
</dbReference>
<evidence type="ECO:0000259" key="4">
    <source>
        <dbReference type="Pfam" id="PF01420"/>
    </source>
</evidence>
<dbReference type="EMBL" id="CP002400">
    <property type="protein sequence ID" value="ADU26059.1"/>
    <property type="molecule type" value="Genomic_DNA"/>
</dbReference>
<accession>E6U8Z5</accession>
<dbReference type="PANTHER" id="PTHR30408:SF12">
    <property type="entry name" value="TYPE I RESTRICTION ENZYME MJAVIII SPECIFICITY SUBUNIT"/>
    <property type="match status" value="1"/>
</dbReference>
<dbReference type="InterPro" id="IPR044946">
    <property type="entry name" value="Restrct_endonuc_typeI_TRD_sf"/>
</dbReference>
<dbReference type="GO" id="GO:0003677">
    <property type="term" value="F:DNA binding"/>
    <property type="evidence" value="ECO:0007669"/>
    <property type="project" value="UniProtKB-KW"/>
</dbReference>
<name>E6U8Z5_ETHHY</name>
<dbReference type="Gene3D" id="3.90.220.20">
    <property type="entry name" value="DNA methylase specificity domains"/>
    <property type="match status" value="1"/>
</dbReference>
<dbReference type="Pfam" id="PF01420">
    <property type="entry name" value="Methylase_S"/>
    <property type="match status" value="1"/>
</dbReference>
<comment type="similarity">
    <text evidence="1">Belongs to the type-I restriction system S methylase family.</text>
</comment>
<proteinExistence type="inferred from homology"/>
<dbReference type="GO" id="GO:0009307">
    <property type="term" value="P:DNA restriction-modification system"/>
    <property type="evidence" value="ECO:0007669"/>
    <property type="project" value="UniProtKB-KW"/>
</dbReference>
<keyword evidence="2" id="KW-0680">Restriction system</keyword>
<reference evidence="5 6" key="1">
    <citation type="submission" date="2010-12" db="EMBL/GenBank/DDBJ databases">
        <title>Complete sequence of Ethanoligenens harbinense YUAN-3.</title>
        <authorList>
            <person name="Lucas S."/>
            <person name="Copeland A."/>
            <person name="Lapidus A."/>
            <person name="Cheng J.-F."/>
            <person name="Bruce D."/>
            <person name="Goodwin L."/>
            <person name="Pitluck S."/>
            <person name="Chertkov O."/>
            <person name="Misra M."/>
            <person name="Detter J.C."/>
            <person name="Han C."/>
            <person name="Tapia R."/>
            <person name="Land M."/>
            <person name="Hauser L."/>
            <person name="Jeffries C."/>
            <person name="Kyrpides N."/>
            <person name="Ivanova N."/>
            <person name="Mikhailova N."/>
            <person name="Wang A."/>
            <person name="Mouttaki H."/>
            <person name="He Z."/>
            <person name="Zhou J."/>
            <person name="Hemme C.L."/>
            <person name="Woyke T."/>
        </authorList>
    </citation>
    <scope>NUCLEOTIDE SEQUENCE [LARGE SCALE GENOMIC DNA]</scope>
    <source>
        <strain evidence="6">DSM 18485 / JCM 12961 / CGMCC 1.5033 / YUAN-3</strain>
    </source>
</reference>
<dbReference type="CDD" id="cd17260">
    <property type="entry name" value="RMtype1_S_EcoEI-TRD1-CR1_like"/>
    <property type="match status" value="1"/>
</dbReference>
<dbReference type="KEGG" id="eha:Ethha_0474"/>
<evidence type="ECO:0000256" key="3">
    <source>
        <dbReference type="ARBA" id="ARBA00023125"/>
    </source>
</evidence>
<dbReference type="InterPro" id="IPR052021">
    <property type="entry name" value="Type-I_RS_S_subunit"/>
</dbReference>
<gene>
    <name evidence="5" type="ordered locus">Ethha_0474</name>
</gene>
<dbReference type="RefSeq" id="WP_013484440.1">
    <property type="nucleotide sequence ID" value="NC_014828.1"/>
</dbReference>
<keyword evidence="3" id="KW-0238">DNA-binding</keyword>
<sequence length="178" mass="19874">MDQWKLVRAMDFIDFNPRESITKGVVAKKVAMEHLLPFTRDVSSYEFSPFHGGSKFRNGDTLMARITPCLENGKTALVNILDQGEVGFGSTEFIVMRARPGISDKDFIYYLAQSPILRDKAIKSMVGSSGRQRVQLSVLNDTKFYAPPLEEQIEIAGILRALDDKIANNTAINHHLAA</sequence>
<feature type="domain" description="Type I restriction modification DNA specificity" evidence="4">
    <location>
        <begin position="45"/>
        <end position="175"/>
    </location>
</feature>
<dbReference type="AlphaFoldDB" id="E6U8Z5"/>
<evidence type="ECO:0000313" key="6">
    <source>
        <dbReference type="Proteomes" id="UP000001551"/>
    </source>
</evidence>